<evidence type="ECO:0008006" key="11">
    <source>
        <dbReference type="Google" id="ProtNLM"/>
    </source>
</evidence>
<organism evidence="9 10">
    <name type="scientific">Meganyctiphanes norvegica</name>
    <name type="common">Northern krill</name>
    <name type="synonym">Thysanopoda norvegica</name>
    <dbReference type="NCBI Taxonomy" id="48144"/>
    <lineage>
        <taxon>Eukaryota</taxon>
        <taxon>Metazoa</taxon>
        <taxon>Ecdysozoa</taxon>
        <taxon>Arthropoda</taxon>
        <taxon>Crustacea</taxon>
        <taxon>Multicrustacea</taxon>
        <taxon>Malacostraca</taxon>
        <taxon>Eumalacostraca</taxon>
        <taxon>Eucarida</taxon>
        <taxon>Euphausiacea</taxon>
        <taxon>Euphausiidae</taxon>
        <taxon>Meganyctiphanes</taxon>
    </lineage>
</organism>
<gene>
    <name evidence="9" type="ORF">MNOR_LOCUS8117</name>
</gene>
<dbReference type="PANTHER" id="PTHR45902:SF5">
    <property type="entry name" value="G-PROTEIN COUPLED RECEPTORS FAMILY 2 PROFILE 2 DOMAIN-CONTAINING PROTEIN"/>
    <property type="match status" value="1"/>
</dbReference>
<feature type="transmembrane region" description="Helical" evidence="6">
    <location>
        <begin position="583"/>
        <end position="604"/>
    </location>
</feature>
<feature type="transmembrane region" description="Helical" evidence="6">
    <location>
        <begin position="514"/>
        <end position="539"/>
    </location>
</feature>
<evidence type="ECO:0000256" key="4">
    <source>
        <dbReference type="ARBA" id="ARBA00023136"/>
    </source>
</evidence>
<dbReference type="PANTHER" id="PTHR45902">
    <property type="entry name" value="LATROPHILIN RECEPTOR-LIKE PROTEIN A"/>
    <property type="match status" value="1"/>
</dbReference>
<feature type="domain" description="G-protein coupled receptors family 2 profile 2" evidence="7">
    <location>
        <begin position="515"/>
        <end position="772"/>
    </location>
</feature>
<evidence type="ECO:0000313" key="10">
    <source>
        <dbReference type="Proteomes" id="UP001497623"/>
    </source>
</evidence>
<dbReference type="InterPro" id="IPR017981">
    <property type="entry name" value="GPCR_2-like_7TM"/>
</dbReference>
<evidence type="ECO:0000256" key="2">
    <source>
        <dbReference type="ARBA" id="ARBA00022692"/>
    </source>
</evidence>
<accession>A0AAV2Q4P3</accession>
<evidence type="ECO:0000313" key="9">
    <source>
        <dbReference type="EMBL" id="CAL4069888.1"/>
    </source>
</evidence>
<feature type="transmembrane region" description="Helical" evidence="6">
    <location>
        <begin position="723"/>
        <end position="743"/>
    </location>
</feature>
<dbReference type="GO" id="GO:0007166">
    <property type="term" value="P:cell surface receptor signaling pathway"/>
    <property type="evidence" value="ECO:0007669"/>
    <property type="project" value="InterPro"/>
</dbReference>
<evidence type="ECO:0000256" key="6">
    <source>
        <dbReference type="SAM" id="Phobius"/>
    </source>
</evidence>
<dbReference type="PROSITE" id="PS50958">
    <property type="entry name" value="SMB_2"/>
    <property type="match status" value="1"/>
</dbReference>
<comment type="caution">
    <text evidence="9">The sequence shown here is derived from an EMBL/GenBank/DDBJ whole genome shotgun (WGS) entry which is preliminary data.</text>
</comment>
<dbReference type="Gene3D" id="1.20.1070.10">
    <property type="entry name" value="Rhodopsin 7-helix transmembrane proteins"/>
    <property type="match status" value="1"/>
</dbReference>
<dbReference type="InterPro" id="IPR001212">
    <property type="entry name" value="Somatomedin_B_dom"/>
</dbReference>
<comment type="subcellular location">
    <subcellularLocation>
        <location evidence="1">Membrane</location>
        <topology evidence="1">Multi-pass membrane protein</topology>
    </subcellularLocation>
</comment>
<feature type="transmembrane region" description="Helical" evidence="6">
    <location>
        <begin position="551"/>
        <end position="571"/>
    </location>
</feature>
<keyword evidence="2 6" id="KW-0812">Transmembrane</keyword>
<evidence type="ECO:0000256" key="3">
    <source>
        <dbReference type="ARBA" id="ARBA00022989"/>
    </source>
</evidence>
<keyword evidence="10" id="KW-1185">Reference proteome</keyword>
<evidence type="ECO:0000256" key="5">
    <source>
        <dbReference type="ARBA" id="ARBA00023157"/>
    </source>
</evidence>
<dbReference type="GO" id="GO:0004930">
    <property type="term" value="F:G protein-coupled receptor activity"/>
    <property type="evidence" value="ECO:0007669"/>
    <property type="project" value="InterPro"/>
</dbReference>
<keyword evidence="5" id="KW-1015">Disulfide bond</keyword>
<proteinExistence type="predicted"/>
<feature type="transmembrane region" description="Helical" evidence="6">
    <location>
        <begin position="675"/>
        <end position="702"/>
    </location>
</feature>
<dbReference type="InterPro" id="IPR000832">
    <property type="entry name" value="GPCR_2_secretin-like"/>
</dbReference>
<protein>
    <recommendedName>
        <fullName evidence="11">G-protein coupled receptor Mth2</fullName>
    </recommendedName>
</protein>
<dbReference type="Pfam" id="PF00002">
    <property type="entry name" value="7tm_2"/>
    <property type="match status" value="1"/>
</dbReference>
<dbReference type="GO" id="GO:0016020">
    <property type="term" value="C:membrane"/>
    <property type="evidence" value="ECO:0007669"/>
    <property type="project" value="UniProtKB-SubCell"/>
</dbReference>
<feature type="transmembrane region" description="Helical" evidence="6">
    <location>
        <begin position="625"/>
        <end position="646"/>
    </location>
</feature>
<evidence type="ECO:0000259" key="8">
    <source>
        <dbReference type="PROSITE" id="PS50958"/>
    </source>
</evidence>
<dbReference type="CDD" id="cd15039">
    <property type="entry name" value="7tmB3_Methuselah-like"/>
    <property type="match status" value="1"/>
</dbReference>
<name>A0AAV2Q4P3_MEGNR</name>
<feature type="domain" description="SMB" evidence="8">
    <location>
        <begin position="46"/>
        <end position="99"/>
    </location>
</feature>
<feature type="transmembrane region" description="Helical" evidence="6">
    <location>
        <begin position="749"/>
        <end position="768"/>
    </location>
</feature>
<dbReference type="EMBL" id="CAXKWB010003704">
    <property type="protein sequence ID" value="CAL4069888.1"/>
    <property type="molecule type" value="Genomic_DNA"/>
</dbReference>
<dbReference type="AlphaFoldDB" id="A0AAV2Q4P3"/>
<dbReference type="InterPro" id="IPR053231">
    <property type="entry name" value="GPCR_LN-TM7"/>
</dbReference>
<evidence type="ECO:0000259" key="7">
    <source>
        <dbReference type="PROSITE" id="PS50261"/>
    </source>
</evidence>
<sequence length="835" mass="93856">MRTRLKSFSSCCSESKMFVSVVTLVVFSLMGPVNTAELSYDELRAMQPSCGPKDTCSTSKRNRLDYSMDWKDRHCFCDHLCSEYGDCCIDSDFRQPEEEKKSFDNHQCVKMKQYGDIYMKGTCMTGWQDEGIAQECYNAAPSPFSKKRDPVRDMPVTSKTSRITYKNYFCAVCNSDSLALEFWKPRIECSEGMKEYNAKFGNLTLKYVYNNLIHEDGTWGMHLDTAFNGNPDFQICSIDPQMPHNVVDMIRKCKCTEDKLNYKQCNRPVSTCNSTWTDASVKNLCHSYTALIYDHDSIAYRNIHCAMCNYVETEVLQCTEPHSFGRSGFTSQFNPRAFSLLFDFTDFSGSNIVGSVCDADEIWDPFFKQCRNVVCGKENHEYKFGKCSPIGDVNDSVSTEEVSPTPETTSTTVTIANRNNNVPILFPGDPGPATEISEGTTVLPATDVPTKNSTSQTLVCDRILLPKGDFEMDANGTVYVEKYNSIYQKTEYEIHRDGILVCTISPESGKFSPLMGHVTLAGLSLSCLGILTHLIAFLIVPDLRNLSGKNLASLCIVLLAAYATFILGIFGESGKTECFIVAAAMYYFFLSSFCWMNIMAFDIWRTLRMATSELRVSQGGQWRKFIFYSLYGWLVPLAALVVVVLLDTASPEGFPKDFLPSLGQRWCWFGQRKALLIFFAAPLATLMGVNFIFFVFSARIIADTQQSTSKMSSCNPHQDQFKLYMRLALLMGLTWISGIVAGYLQMEAIWYAFVLLNTLQGVFIFLAFTCTRKVWRVLSGPCCRKMPIHSPSWNTRSSSSSRQGLDSNISHSQLSANSSMAHLTANTSRGSNDSY</sequence>
<dbReference type="SUPFAM" id="SSF81321">
    <property type="entry name" value="Family A G protein-coupled receptor-like"/>
    <property type="match status" value="1"/>
</dbReference>
<keyword evidence="4 6" id="KW-0472">Membrane</keyword>
<dbReference type="Proteomes" id="UP001497623">
    <property type="component" value="Unassembled WGS sequence"/>
</dbReference>
<evidence type="ECO:0000256" key="1">
    <source>
        <dbReference type="ARBA" id="ARBA00004141"/>
    </source>
</evidence>
<reference evidence="9 10" key="1">
    <citation type="submission" date="2024-05" db="EMBL/GenBank/DDBJ databases">
        <authorList>
            <person name="Wallberg A."/>
        </authorList>
    </citation>
    <scope>NUCLEOTIDE SEQUENCE [LARGE SCALE GENOMIC DNA]</scope>
</reference>
<dbReference type="PROSITE" id="PS50261">
    <property type="entry name" value="G_PROTEIN_RECEP_F2_4"/>
    <property type="match status" value="1"/>
</dbReference>
<keyword evidence="3 6" id="KW-1133">Transmembrane helix</keyword>